<gene>
    <name evidence="3" type="primary">Aste57867_1103</name>
    <name evidence="2" type="ORF">As57867_001102</name>
    <name evidence="3" type="ORF">ASTE57867_1103</name>
</gene>
<accession>A0A485K5F1</accession>
<sequence length="303" mass="31423">MGCTQSSTAATVTEPVDVATVDHVTVAAPTDVAAAVEAAEEAAAAVDVVVDDQVTTQVTTNDFTIATTSIENGVVLYHVQIQDRVVAKKRFNEFKLFHQRVASVEAVPALPEAGLFTAFKRRNEDLIKERAERLQAILNAAPRDEVDRFIVVVQEAVVEEQVVAEVVEEVAEQVVDVPAAVAEEVVEAPVEAAVEAVAEVPAVVVEAVVETPAVVEEVAVEAAAAPEVVAEVAEPAAATVVEADVETPAAVEEVEAPKAEVVEVAAEPAVEATPAAKAEHATTEVAKDGAVHAADKEAAAVVA</sequence>
<feature type="domain" description="PX" evidence="1">
    <location>
        <begin position="44"/>
        <end position="174"/>
    </location>
</feature>
<dbReference type="EMBL" id="VJMH01000077">
    <property type="protein sequence ID" value="KAF0719343.1"/>
    <property type="molecule type" value="Genomic_DNA"/>
</dbReference>
<dbReference type="Gene3D" id="3.30.1520.10">
    <property type="entry name" value="Phox-like domain"/>
    <property type="match status" value="1"/>
</dbReference>
<dbReference type="EMBL" id="CAADRA010000077">
    <property type="protein sequence ID" value="VFT78324.1"/>
    <property type="molecule type" value="Genomic_DNA"/>
</dbReference>
<proteinExistence type="predicted"/>
<evidence type="ECO:0000313" key="2">
    <source>
        <dbReference type="EMBL" id="KAF0719343.1"/>
    </source>
</evidence>
<dbReference type="PROSITE" id="PS50195">
    <property type="entry name" value="PX"/>
    <property type="match status" value="1"/>
</dbReference>
<organism evidence="3 4">
    <name type="scientific">Aphanomyces stellatus</name>
    <dbReference type="NCBI Taxonomy" id="120398"/>
    <lineage>
        <taxon>Eukaryota</taxon>
        <taxon>Sar</taxon>
        <taxon>Stramenopiles</taxon>
        <taxon>Oomycota</taxon>
        <taxon>Saprolegniomycetes</taxon>
        <taxon>Saprolegniales</taxon>
        <taxon>Verrucalvaceae</taxon>
        <taxon>Aphanomyces</taxon>
    </lineage>
</organism>
<dbReference type="InterPro" id="IPR001683">
    <property type="entry name" value="PX_dom"/>
</dbReference>
<dbReference type="GO" id="GO:0035091">
    <property type="term" value="F:phosphatidylinositol binding"/>
    <property type="evidence" value="ECO:0007669"/>
    <property type="project" value="InterPro"/>
</dbReference>
<evidence type="ECO:0000313" key="4">
    <source>
        <dbReference type="Proteomes" id="UP000332933"/>
    </source>
</evidence>
<dbReference type="AlphaFoldDB" id="A0A485K5F1"/>
<dbReference type="OrthoDB" id="79371at2759"/>
<keyword evidence="4" id="KW-1185">Reference proteome</keyword>
<dbReference type="InterPro" id="IPR036871">
    <property type="entry name" value="PX_dom_sf"/>
</dbReference>
<evidence type="ECO:0000259" key="1">
    <source>
        <dbReference type="PROSITE" id="PS50195"/>
    </source>
</evidence>
<reference evidence="3 4" key="1">
    <citation type="submission" date="2019-03" db="EMBL/GenBank/DDBJ databases">
        <authorList>
            <person name="Gaulin E."/>
            <person name="Dumas B."/>
        </authorList>
    </citation>
    <scope>NUCLEOTIDE SEQUENCE [LARGE SCALE GENOMIC DNA]</scope>
    <source>
        <strain evidence="3">CBS 568.67</strain>
    </source>
</reference>
<protein>
    <submittedName>
        <fullName evidence="3">Aste57867_1103 protein</fullName>
    </submittedName>
</protein>
<name>A0A485K5F1_9STRA</name>
<reference evidence="2" key="2">
    <citation type="submission" date="2019-06" db="EMBL/GenBank/DDBJ databases">
        <title>Genomics analysis of Aphanomyces spp. identifies a new class of oomycete effector associated with host adaptation.</title>
        <authorList>
            <person name="Gaulin E."/>
        </authorList>
    </citation>
    <scope>NUCLEOTIDE SEQUENCE</scope>
    <source>
        <strain evidence="2">CBS 578.67</strain>
    </source>
</reference>
<dbReference type="Proteomes" id="UP000332933">
    <property type="component" value="Unassembled WGS sequence"/>
</dbReference>
<evidence type="ECO:0000313" key="3">
    <source>
        <dbReference type="EMBL" id="VFT78324.1"/>
    </source>
</evidence>
<dbReference type="SUPFAM" id="SSF64268">
    <property type="entry name" value="PX domain"/>
    <property type="match status" value="1"/>
</dbReference>